<proteinExistence type="predicted"/>
<comment type="caution">
    <text evidence="1">The sequence shown here is derived from an EMBL/GenBank/DDBJ whole genome shotgun (WGS) entry which is preliminary data.</text>
</comment>
<dbReference type="Proteomes" id="UP001161065">
    <property type="component" value="Unassembled WGS sequence"/>
</dbReference>
<name>A0AA42Q7E2_9BURK</name>
<gene>
    <name evidence="1" type="ORF">N5D63_26415</name>
</gene>
<evidence type="ECO:0000313" key="1">
    <source>
        <dbReference type="EMBL" id="MDH1337661.1"/>
    </source>
</evidence>
<sequence length="146" mass="15051">SVTYQVPAARALRFGAAAIELASIVVKPQGGDALSVGVPRTVQVVKVQPASALNLGQPRTVQIVKPASGHALTLGRPGVRAGLRPVGIALAVGGVPFVSLAQRVVQVESADALQLGYPGPLAYAFHVRQSFALELGRPTVARTNQC</sequence>
<evidence type="ECO:0000313" key="2">
    <source>
        <dbReference type="Proteomes" id="UP001161065"/>
    </source>
</evidence>
<feature type="non-terminal residue" evidence="1">
    <location>
        <position position="1"/>
    </location>
</feature>
<dbReference type="AlphaFoldDB" id="A0AA42Q7E2"/>
<accession>A0AA42Q7E2</accession>
<reference evidence="1" key="1">
    <citation type="submission" date="2022-09" db="EMBL/GenBank/DDBJ databases">
        <title>Intensive care unit water sources are persistently colonized with multi-drug resistant bacteria and are the site of extensive horizontal gene transfer of antibiotic resistance genes.</title>
        <authorList>
            <person name="Diorio-Toth L."/>
        </authorList>
    </citation>
    <scope>NUCLEOTIDE SEQUENCE</scope>
    <source>
        <strain evidence="1">GD03832</strain>
    </source>
</reference>
<dbReference type="EMBL" id="JAOCEK010000068">
    <property type="protein sequence ID" value="MDH1337661.1"/>
    <property type="molecule type" value="Genomic_DNA"/>
</dbReference>
<protein>
    <submittedName>
        <fullName evidence="1">Uncharacterized protein</fullName>
    </submittedName>
</protein>
<dbReference type="RefSeq" id="WP_280009711.1">
    <property type="nucleotide sequence ID" value="NZ_JAOCEK010000068.1"/>
</dbReference>
<organism evidence="1 2">
    <name type="scientific">Comamonas thiooxydans</name>
    <dbReference type="NCBI Taxonomy" id="363952"/>
    <lineage>
        <taxon>Bacteria</taxon>
        <taxon>Pseudomonadati</taxon>
        <taxon>Pseudomonadota</taxon>
        <taxon>Betaproteobacteria</taxon>
        <taxon>Burkholderiales</taxon>
        <taxon>Comamonadaceae</taxon>
        <taxon>Comamonas</taxon>
    </lineage>
</organism>